<dbReference type="PIRSF" id="PIRSF019455">
    <property type="entry name" value="CopR_AtkY"/>
    <property type="match status" value="1"/>
</dbReference>
<reference evidence="5" key="1">
    <citation type="submission" date="2021-11" db="EMBL/GenBank/DDBJ databases">
        <title>Genome sequence.</title>
        <authorList>
            <person name="Sun Q."/>
        </authorList>
    </citation>
    <scope>NUCLEOTIDE SEQUENCE</scope>
    <source>
        <strain evidence="5">JC732</strain>
    </source>
</reference>
<dbReference type="Gene3D" id="1.10.4040.10">
    <property type="entry name" value="Penicillinase repressor domain"/>
    <property type="match status" value="1"/>
</dbReference>
<evidence type="ECO:0000256" key="2">
    <source>
        <dbReference type="ARBA" id="ARBA00023015"/>
    </source>
</evidence>
<sequence length="130" mass="14816">MAGASKLPALSDAQWEIMNLIWDRESCTVSDIWKILNQRRGVSRNTVQTLIVRLEEKGWLSHREEESSFVYVPTVSREESQQATVARFIQTVFDGSPEGLVLTLLQDKTVSKSEAERIRKLLKSHGKEKS</sequence>
<proteinExistence type="inferred from homology"/>
<dbReference type="InterPro" id="IPR005650">
    <property type="entry name" value="BlaI_family"/>
</dbReference>
<dbReference type="InterPro" id="IPR036388">
    <property type="entry name" value="WH-like_DNA-bd_sf"/>
</dbReference>
<dbReference type="SUPFAM" id="SSF46785">
    <property type="entry name" value="Winged helix' DNA-binding domain"/>
    <property type="match status" value="1"/>
</dbReference>
<dbReference type="Gene3D" id="1.10.10.10">
    <property type="entry name" value="Winged helix-like DNA-binding domain superfamily/Winged helix DNA-binding domain"/>
    <property type="match status" value="1"/>
</dbReference>
<dbReference type="Proteomes" id="UP001139103">
    <property type="component" value="Unassembled WGS sequence"/>
</dbReference>
<keyword evidence="4" id="KW-0804">Transcription</keyword>
<evidence type="ECO:0000313" key="6">
    <source>
        <dbReference type="Proteomes" id="UP001139103"/>
    </source>
</evidence>
<protein>
    <submittedName>
        <fullName evidence="5">BlaI/MecI/CopY family transcriptional regulator</fullName>
    </submittedName>
</protein>
<keyword evidence="6" id="KW-1185">Reference proteome</keyword>
<dbReference type="AlphaFoldDB" id="A0A9X1MP90"/>
<dbReference type="RefSeq" id="WP_230221502.1">
    <property type="nucleotide sequence ID" value="NZ_JAJKFT010000010.1"/>
</dbReference>
<dbReference type="GO" id="GO:0003677">
    <property type="term" value="F:DNA binding"/>
    <property type="evidence" value="ECO:0007669"/>
    <property type="project" value="UniProtKB-KW"/>
</dbReference>
<evidence type="ECO:0000256" key="1">
    <source>
        <dbReference type="ARBA" id="ARBA00011046"/>
    </source>
</evidence>
<comment type="caution">
    <text evidence="5">The sequence shown here is derived from an EMBL/GenBank/DDBJ whole genome shotgun (WGS) entry which is preliminary data.</text>
</comment>
<evidence type="ECO:0000313" key="5">
    <source>
        <dbReference type="EMBL" id="MCC9630396.1"/>
    </source>
</evidence>
<evidence type="ECO:0000256" key="4">
    <source>
        <dbReference type="ARBA" id="ARBA00023163"/>
    </source>
</evidence>
<gene>
    <name evidence="5" type="ORF">LOC68_18535</name>
</gene>
<organism evidence="5 6">
    <name type="scientific">Blastopirellula sediminis</name>
    <dbReference type="NCBI Taxonomy" id="2894196"/>
    <lineage>
        <taxon>Bacteria</taxon>
        <taxon>Pseudomonadati</taxon>
        <taxon>Planctomycetota</taxon>
        <taxon>Planctomycetia</taxon>
        <taxon>Pirellulales</taxon>
        <taxon>Pirellulaceae</taxon>
        <taxon>Blastopirellula</taxon>
    </lineage>
</organism>
<dbReference type="EMBL" id="JAJKFT010000010">
    <property type="protein sequence ID" value="MCC9630396.1"/>
    <property type="molecule type" value="Genomic_DNA"/>
</dbReference>
<dbReference type="GO" id="GO:0045892">
    <property type="term" value="P:negative regulation of DNA-templated transcription"/>
    <property type="evidence" value="ECO:0007669"/>
    <property type="project" value="InterPro"/>
</dbReference>
<accession>A0A9X1MP90</accession>
<keyword evidence="2" id="KW-0805">Transcription regulation</keyword>
<name>A0A9X1MP90_9BACT</name>
<dbReference type="InterPro" id="IPR036390">
    <property type="entry name" value="WH_DNA-bd_sf"/>
</dbReference>
<keyword evidence="3" id="KW-0238">DNA-binding</keyword>
<comment type="similarity">
    <text evidence="1">Belongs to the BlaI transcriptional regulatory family.</text>
</comment>
<dbReference type="Pfam" id="PF03965">
    <property type="entry name" value="Penicillinase_R"/>
    <property type="match status" value="1"/>
</dbReference>
<evidence type="ECO:0000256" key="3">
    <source>
        <dbReference type="ARBA" id="ARBA00023125"/>
    </source>
</evidence>